<dbReference type="AlphaFoldDB" id="A0A6G1KVQ7"/>
<evidence type="ECO:0000313" key="3">
    <source>
        <dbReference type="Proteomes" id="UP000799436"/>
    </source>
</evidence>
<dbReference type="EMBL" id="ML995910">
    <property type="protein sequence ID" value="KAF2764763.1"/>
    <property type="molecule type" value="Genomic_DNA"/>
</dbReference>
<keyword evidence="3" id="KW-1185">Reference proteome</keyword>
<dbReference type="Proteomes" id="UP000799436">
    <property type="component" value="Unassembled WGS sequence"/>
</dbReference>
<evidence type="ECO:0000313" key="2">
    <source>
        <dbReference type="EMBL" id="KAF2764763.1"/>
    </source>
</evidence>
<name>A0A6G1KVQ7_9PEZI</name>
<gene>
    <name evidence="2" type="ORF">EJ03DRAFT_385745</name>
</gene>
<protein>
    <recommendedName>
        <fullName evidence="1">NTF2-like domain-containing protein</fullName>
    </recommendedName>
</protein>
<accession>A0A6G1KVQ7</accession>
<feature type="domain" description="NTF2-like" evidence="1">
    <location>
        <begin position="20"/>
        <end position="161"/>
    </location>
</feature>
<reference evidence="2" key="1">
    <citation type="journal article" date="2020" name="Stud. Mycol.">
        <title>101 Dothideomycetes genomes: a test case for predicting lifestyles and emergence of pathogens.</title>
        <authorList>
            <person name="Haridas S."/>
            <person name="Albert R."/>
            <person name="Binder M."/>
            <person name="Bloem J."/>
            <person name="Labutti K."/>
            <person name="Salamov A."/>
            <person name="Andreopoulos B."/>
            <person name="Baker S."/>
            <person name="Barry K."/>
            <person name="Bills G."/>
            <person name="Bluhm B."/>
            <person name="Cannon C."/>
            <person name="Castanera R."/>
            <person name="Culley D."/>
            <person name="Daum C."/>
            <person name="Ezra D."/>
            <person name="Gonzalez J."/>
            <person name="Henrissat B."/>
            <person name="Kuo A."/>
            <person name="Liang C."/>
            <person name="Lipzen A."/>
            <person name="Lutzoni F."/>
            <person name="Magnuson J."/>
            <person name="Mondo S."/>
            <person name="Nolan M."/>
            <person name="Ohm R."/>
            <person name="Pangilinan J."/>
            <person name="Park H.-J."/>
            <person name="Ramirez L."/>
            <person name="Alfaro M."/>
            <person name="Sun H."/>
            <person name="Tritt A."/>
            <person name="Yoshinaga Y."/>
            <person name="Zwiers L.-H."/>
            <person name="Turgeon B."/>
            <person name="Goodwin S."/>
            <person name="Spatafora J."/>
            <person name="Crous P."/>
            <person name="Grigoriev I."/>
        </authorList>
    </citation>
    <scope>NUCLEOTIDE SEQUENCE</scope>
    <source>
        <strain evidence="2">CBS 116005</strain>
    </source>
</reference>
<dbReference type="OrthoDB" id="5596743at2759"/>
<sequence length="167" mass="18446">MLAAASSPQHSSQPGLGSKCDAAEIVQKYVSILQQKEYKGQKPSQTAEEIIAPNYQDFSESVHSTLKQELNGQPLSRDRSQFLDNVATNNNKRPPPFAQLEVTNALCAEGNVIFWSWRLTAVGSGKYPVKGMQLLYLDDHGQIYKSEFEFNSLAWGADTGQINAYCG</sequence>
<dbReference type="InterPro" id="IPR058645">
    <property type="entry name" value="NTF2-like_dom_7"/>
</dbReference>
<evidence type="ECO:0000259" key="1">
    <source>
        <dbReference type="Pfam" id="PF26534"/>
    </source>
</evidence>
<organism evidence="2 3">
    <name type="scientific">Teratosphaeria nubilosa</name>
    <dbReference type="NCBI Taxonomy" id="161662"/>
    <lineage>
        <taxon>Eukaryota</taxon>
        <taxon>Fungi</taxon>
        <taxon>Dikarya</taxon>
        <taxon>Ascomycota</taxon>
        <taxon>Pezizomycotina</taxon>
        <taxon>Dothideomycetes</taxon>
        <taxon>Dothideomycetidae</taxon>
        <taxon>Mycosphaerellales</taxon>
        <taxon>Teratosphaeriaceae</taxon>
        <taxon>Teratosphaeria</taxon>
    </lineage>
</organism>
<dbReference type="Pfam" id="PF26534">
    <property type="entry name" value="NTF2_7"/>
    <property type="match status" value="1"/>
</dbReference>
<proteinExistence type="predicted"/>